<dbReference type="Proteomes" id="UP000887580">
    <property type="component" value="Unplaced"/>
</dbReference>
<dbReference type="WBParaSite" id="PS1159_v2.g24292.t1">
    <property type="protein sequence ID" value="PS1159_v2.g24292.t1"/>
    <property type="gene ID" value="PS1159_v2.g24292"/>
</dbReference>
<evidence type="ECO:0000313" key="2">
    <source>
        <dbReference type="WBParaSite" id="PS1159_v2.g24292.t1"/>
    </source>
</evidence>
<sequence>MTATPPSSATTRIHVVSARTTNNPYALIDLRCAKVKTKEHSQFIGILSFALFIVLTVVSFVIFEADAIFFIVFGIFIYAFLTESLFRIPRPCGVLLYLVFETLQIGFYIATMIFILVEMAFSSYDDDNLCSNTSTTKTTTTTTATTSSSIPTTTVTPTTTTTPLPATTKITTFATTTPDCIEPVTTAEAILEIVVFLLLMSIKIYFIKVFTQFYKFINYQEHHSNELRAQYVNGRGVNIRFPDPAYDNPVVNDPAYGYNLYPHSAPLPDLPSYHQAMTTTKNAAASSPSTPTVHIEPPQYPTSEATNPHEQSHPTNSDLNWYNLENKFAQNLTKKHARLIIIIKQLEKTRRYKTSGHYKNGANVNAK</sequence>
<accession>A0AC35G5J6</accession>
<organism evidence="1 2">
    <name type="scientific">Panagrolaimus sp. PS1159</name>
    <dbReference type="NCBI Taxonomy" id="55785"/>
    <lineage>
        <taxon>Eukaryota</taxon>
        <taxon>Metazoa</taxon>
        <taxon>Ecdysozoa</taxon>
        <taxon>Nematoda</taxon>
        <taxon>Chromadorea</taxon>
        <taxon>Rhabditida</taxon>
        <taxon>Tylenchina</taxon>
        <taxon>Panagrolaimomorpha</taxon>
        <taxon>Panagrolaimoidea</taxon>
        <taxon>Panagrolaimidae</taxon>
        <taxon>Panagrolaimus</taxon>
    </lineage>
</organism>
<evidence type="ECO:0000313" key="1">
    <source>
        <dbReference type="Proteomes" id="UP000887580"/>
    </source>
</evidence>
<proteinExistence type="predicted"/>
<reference evidence="2" key="1">
    <citation type="submission" date="2022-11" db="UniProtKB">
        <authorList>
            <consortium name="WormBaseParasite"/>
        </authorList>
    </citation>
    <scope>IDENTIFICATION</scope>
</reference>
<name>A0AC35G5J6_9BILA</name>
<protein>
    <submittedName>
        <fullName evidence="2">Uncharacterized protein</fullName>
    </submittedName>
</protein>